<evidence type="ECO:0000256" key="1">
    <source>
        <dbReference type="ARBA" id="ARBA00004123"/>
    </source>
</evidence>
<dbReference type="InterPro" id="IPR036322">
    <property type="entry name" value="WD40_repeat_dom_sf"/>
</dbReference>
<dbReference type="PANTHER" id="PTHR19861">
    <property type="entry name" value="WD40 REPEAT PROTEIN SWD2"/>
    <property type="match status" value="1"/>
</dbReference>
<keyword evidence="4" id="KW-0677">Repeat</keyword>
<proteinExistence type="inferred from homology"/>
<comment type="similarity">
    <text evidence="2">Belongs to the WD repeat SWD2 family.</text>
</comment>
<dbReference type="VEuPathDB" id="AmoebaDB:EHI7A_056090"/>
<organism evidence="7 8">
    <name type="scientific">Entamoeba histolytica</name>
    <dbReference type="NCBI Taxonomy" id="5759"/>
    <lineage>
        <taxon>Eukaryota</taxon>
        <taxon>Amoebozoa</taxon>
        <taxon>Evosea</taxon>
        <taxon>Archamoebae</taxon>
        <taxon>Mastigamoebida</taxon>
        <taxon>Entamoebidae</taxon>
        <taxon>Entamoeba</taxon>
    </lineage>
</organism>
<dbReference type="GO" id="GO:0003682">
    <property type="term" value="F:chromatin binding"/>
    <property type="evidence" value="ECO:0007669"/>
    <property type="project" value="TreeGrafter"/>
</dbReference>
<dbReference type="VEuPathDB" id="AmoebaDB:EHI5A_085210"/>
<dbReference type="Proteomes" id="UP000078387">
    <property type="component" value="Unassembled WGS sequence"/>
</dbReference>
<evidence type="ECO:0000256" key="3">
    <source>
        <dbReference type="ARBA" id="ARBA00022574"/>
    </source>
</evidence>
<dbReference type="PROSITE" id="PS50082">
    <property type="entry name" value="WD_REPEATS_2"/>
    <property type="match status" value="1"/>
</dbReference>
<dbReference type="AlphaFoldDB" id="A0A175JRB5"/>
<keyword evidence="5" id="KW-0539">Nucleus</keyword>
<protein>
    <submittedName>
        <fullName evidence="7">WD domain containing protein</fullName>
    </submittedName>
</protein>
<dbReference type="EMBL" id="BDEQ01000001">
    <property type="protein sequence ID" value="GAT95923.1"/>
    <property type="molecule type" value="Genomic_DNA"/>
</dbReference>
<dbReference type="InterPro" id="IPR015943">
    <property type="entry name" value="WD40/YVTN_repeat-like_dom_sf"/>
</dbReference>
<dbReference type="PANTHER" id="PTHR19861:SF0">
    <property type="entry name" value="WD REPEAT-CONTAINING PROTEIN 82"/>
    <property type="match status" value="1"/>
</dbReference>
<feature type="repeat" description="WD" evidence="6">
    <location>
        <begin position="106"/>
        <end position="138"/>
    </location>
</feature>
<dbReference type="VEuPathDB" id="AmoebaDB:KM1_107110"/>
<dbReference type="InterPro" id="IPR037867">
    <property type="entry name" value="Swd2/WDR82"/>
</dbReference>
<dbReference type="InterPro" id="IPR001680">
    <property type="entry name" value="WD40_rpt"/>
</dbReference>
<dbReference type="Pfam" id="PF00400">
    <property type="entry name" value="WD40"/>
    <property type="match status" value="1"/>
</dbReference>
<dbReference type="GO" id="GO:0048188">
    <property type="term" value="C:Set1C/COMPASS complex"/>
    <property type="evidence" value="ECO:0007669"/>
    <property type="project" value="TreeGrafter"/>
</dbReference>
<dbReference type="PROSITE" id="PS50294">
    <property type="entry name" value="WD_REPEATS_REGION"/>
    <property type="match status" value="1"/>
</dbReference>
<sequence length="313" mass="35391">MTDNKIEEIERYKKSFVYSESEYEYVSSAFSYDGEIFVTSGGDNTYRIHSLSNPKEPTILKSQLFGSGMIKYTHHPHVILTSFNNRGILNSLGLLCFDTKEFVRVFHGHTDEIISIDHNNSSDMFLSTSLDSHVMLWDPRANNPCTSNIFFGKIFPVACFNNEGTKVVVIEENNGHVFDLKKFPYEPLFNFVLPTERPYRRVTCSLDGSKVAVSSPSGNIFVIENFESTAPIIRSISTKLTKDSPCIEFSVDGSRLIFSSGFDGSVNVFNCIEHTTTPMPQSNQTTVRSIKCNYKYPIVATTCSVVNWWSYDD</sequence>
<dbReference type="SMART" id="SM00320">
    <property type="entry name" value="WD40"/>
    <property type="match status" value="4"/>
</dbReference>
<dbReference type="VEuPathDB" id="AmoebaDB:EHI8A_071580"/>
<gene>
    <name evidence="7" type="ORF">CL6EHI_140490</name>
</gene>
<keyword evidence="3 6" id="KW-0853">WD repeat</keyword>
<reference evidence="7 8" key="1">
    <citation type="submission" date="2016-05" db="EMBL/GenBank/DDBJ databases">
        <title>First whole genome sequencing of Entamoeba histolytica HM1:IMSS-clone-6.</title>
        <authorList>
            <person name="Mukherjee Avik.K."/>
            <person name="Izumyama S."/>
            <person name="Nakada-Tsukui K."/>
            <person name="Nozaki T."/>
        </authorList>
    </citation>
    <scope>NUCLEOTIDE SEQUENCE [LARGE SCALE GENOMIC DNA]</scope>
    <source>
        <strain evidence="7 8">HM1:IMSS clone 6</strain>
    </source>
</reference>
<name>A0A175JRB5_ENTHI</name>
<dbReference type="GO" id="GO:0016070">
    <property type="term" value="P:RNA metabolic process"/>
    <property type="evidence" value="ECO:0007669"/>
    <property type="project" value="UniProtKB-ARBA"/>
</dbReference>
<evidence type="ECO:0000256" key="5">
    <source>
        <dbReference type="ARBA" id="ARBA00023242"/>
    </source>
</evidence>
<dbReference type="SUPFAM" id="SSF50978">
    <property type="entry name" value="WD40 repeat-like"/>
    <property type="match status" value="1"/>
</dbReference>
<comment type="subcellular location">
    <subcellularLocation>
        <location evidence="1">Nucleus</location>
    </subcellularLocation>
</comment>
<dbReference type="VEuPathDB" id="AmoebaDB:EHI_140490"/>
<evidence type="ECO:0000313" key="7">
    <source>
        <dbReference type="EMBL" id="GAT95923.1"/>
    </source>
</evidence>
<comment type="caution">
    <text evidence="7">The sequence shown here is derived from an EMBL/GenBank/DDBJ whole genome shotgun (WGS) entry which is preliminary data.</text>
</comment>
<evidence type="ECO:0000256" key="2">
    <source>
        <dbReference type="ARBA" id="ARBA00005616"/>
    </source>
</evidence>
<evidence type="ECO:0000256" key="4">
    <source>
        <dbReference type="ARBA" id="ARBA00022737"/>
    </source>
</evidence>
<evidence type="ECO:0000256" key="6">
    <source>
        <dbReference type="PROSITE-ProRule" id="PRU00221"/>
    </source>
</evidence>
<accession>A0A175JRB5</accession>
<evidence type="ECO:0000313" key="8">
    <source>
        <dbReference type="Proteomes" id="UP000078387"/>
    </source>
</evidence>
<dbReference type="Gene3D" id="2.130.10.10">
    <property type="entry name" value="YVTN repeat-like/Quinoprotein amine dehydrogenase"/>
    <property type="match status" value="1"/>
</dbReference>